<dbReference type="NCBIfam" id="NF033542">
    <property type="entry name" value="transpos_IS110"/>
    <property type="match status" value="1"/>
</dbReference>
<dbReference type="GO" id="GO:0003677">
    <property type="term" value="F:DNA binding"/>
    <property type="evidence" value="ECO:0007669"/>
    <property type="project" value="InterPro"/>
</dbReference>
<protein>
    <submittedName>
        <fullName evidence="4">IS110 family transposase</fullName>
    </submittedName>
</protein>
<evidence type="ECO:0000313" key="5">
    <source>
        <dbReference type="Proteomes" id="UP000229498"/>
    </source>
</evidence>
<name>A0A2M9FWP7_9PROT</name>
<dbReference type="EMBL" id="PHIG01000059">
    <property type="protein sequence ID" value="PJK27695.1"/>
    <property type="molecule type" value="Genomic_DNA"/>
</dbReference>
<organism evidence="4 5">
    <name type="scientific">Minwuia thermotolerans</name>
    <dbReference type="NCBI Taxonomy" id="2056226"/>
    <lineage>
        <taxon>Bacteria</taxon>
        <taxon>Pseudomonadati</taxon>
        <taxon>Pseudomonadota</taxon>
        <taxon>Alphaproteobacteria</taxon>
        <taxon>Minwuiales</taxon>
        <taxon>Minwuiaceae</taxon>
        <taxon>Minwuia</taxon>
    </lineage>
</organism>
<evidence type="ECO:0000313" key="3">
    <source>
        <dbReference type="EMBL" id="PJK27695.1"/>
    </source>
</evidence>
<dbReference type="Pfam" id="PF02371">
    <property type="entry name" value="Transposase_20"/>
    <property type="match status" value="1"/>
</dbReference>
<dbReference type="Proteomes" id="UP000229498">
    <property type="component" value="Unassembled WGS sequence"/>
</dbReference>
<comment type="caution">
    <text evidence="4">The sequence shown here is derived from an EMBL/GenBank/DDBJ whole genome shotgun (WGS) entry which is preliminary data.</text>
</comment>
<feature type="domain" description="Transposase IS116/IS110/IS902 C-terminal" evidence="2">
    <location>
        <begin position="226"/>
        <end position="298"/>
    </location>
</feature>
<dbReference type="OrthoDB" id="8261795at2"/>
<feature type="domain" description="Transposase IS110-like N-terminal" evidence="1">
    <location>
        <begin position="8"/>
        <end position="156"/>
    </location>
</feature>
<dbReference type="Pfam" id="PF01548">
    <property type="entry name" value="DEDD_Tnp_IS110"/>
    <property type="match status" value="1"/>
</dbReference>
<reference evidence="4 5" key="1">
    <citation type="submission" date="2017-11" db="EMBL/GenBank/DDBJ databases">
        <title>Draft genome sequence of Rhizobiales bacterium SY3-13.</title>
        <authorList>
            <person name="Sun C."/>
        </authorList>
    </citation>
    <scope>NUCLEOTIDE SEQUENCE [LARGE SCALE GENOMIC DNA]</scope>
    <source>
        <strain evidence="4 5">SY3-13</strain>
    </source>
</reference>
<keyword evidence="5" id="KW-1185">Reference proteome</keyword>
<sequence>MYSSAAYIGLDVHKATISVSVSPAERMAETIHIGTIANRPGAILEVAKKVAKRHGEPLSFCYEAGPCGYGLYRELTGAGYECVVVAPSLIPTRPGDQIKTDRRDSIKLARMHRAGELISVWVPGEEHEAVRDLIRARETSLQALSRARQSLQSFLLRRGIIYTGKASWTKIHRRWLSRVKLDTPVEQAVFQEYVNAVEEAENRRDRLTKEIEMLIPSWSMGPVVMALQSMRGVGLITAATVVAEVGDFNRFDNPRQVMAFLGLIPSERSSGTTTRRGGITKAGSARARRVLAEGAWSYRFGPRIGREQLPQIEGLPNSVTDIAWKAQLRLSHKFRRLLATGKPKNIAATAIAREMVGFMWAIAREVSPPPESADR</sequence>
<dbReference type="InterPro" id="IPR002525">
    <property type="entry name" value="Transp_IS110-like_N"/>
</dbReference>
<dbReference type="EMBL" id="PHIG01000054">
    <property type="protein sequence ID" value="PJK27873.1"/>
    <property type="molecule type" value="Genomic_DNA"/>
</dbReference>
<dbReference type="GO" id="GO:0006313">
    <property type="term" value="P:DNA transposition"/>
    <property type="evidence" value="ECO:0007669"/>
    <property type="project" value="InterPro"/>
</dbReference>
<dbReference type="AlphaFoldDB" id="A0A2M9FWP7"/>
<dbReference type="PANTHER" id="PTHR33055">
    <property type="entry name" value="TRANSPOSASE FOR INSERTION SEQUENCE ELEMENT IS1111A"/>
    <property type="match status" value="1"/>
</dbReference>
<dbReference type="InterPro" id="IPR047650">
    <property type="entry name" value="Transpos_IS110"/>
</dbReference>
<dbReference type="GO" id="GO:0004803">
    <property type="term" value="F:transposase activity"/>
    <property type="evidence" value="ECO:0007669"/>
    <property type="project" value="InterPro"/>
</dbReference>
<proteinExistence type="predicted"/>
<dbReference type="PANTHER" id="PTHR33055:SF3">
    <property type="entry name" value="PUTATIVE TRANSPOSASE FOR IS117-RELATED"/>
    <property type="match status" value="1"/>
</dbReference>
<dbReference type="RefSeq" id="WP_109792437.1">
    <property type="nucleotide sequence ID" value="NZ_PHIG01000054.1"/>
</dbReference>
<accession>A0A2M9FWP7</accession>
<dbReference type="InterPro" id="IPR003346">
    <property type="entry name" value="Transposase_20"/>
</dbReference>
<evidence type="ECO:0000313" key="4">
    <source>
        <dbReference type="EMBL" id="PJK27873.1"/>
    </source>
</evidence>
<gene>
    <name evidence="4" type="ORF">CVT23_20605</name>
    <name evidence="3" type="ORF">CVT23_21010</name>
</gene>
<evidence type="ECO:0000259" key="2">
    <source>
        <dbReference type="Pfam" id="PF02371"/>
    </source>
</evidence>
<evidence type="ECO:0000259" key="1">
    <source>
        <dbReference type="Pfam" id="PF01548"/>
    </source>
</evidence>